<accession>A0A0E4BS71</accession>
<proteinExistence type="predicted"/>
<dbReference type="RefSeq" id="WP_060910532.1">
    <property type="nucleotide sequence ID" value="NZ_JAFCKD010000113.1"/>
</dbReference>
<name>A0A0E4BS71_9BRAD</name>
<evidence type="ECO:0000259" key="1">
    <source>
        <dbReference type="Pfam" id="PF10502"/>
    </source>
</evidence>
<dbReference type="AlphaFoldDB" id="A0A0E4BS71"/>
<reference evidence="2 3" key="1">
    <citation type="submission" date="2014-11" db="EMBL/GenBank/DDBJ databases">
        <title>Symbiosis island explosion on the genome of extra-slow-growing strains of soybean bradyrhizobia with massive insertion sequences.</title>
        <authorList>
            <person name="Iida T."/>
            <person name="Minamisawa K."/>
        </authorList>
    </citation>
    <scope>NUCLEOTIDE SEQUENCE [LARGE SCALE GENOMIC DNA]</scope>
    <source>
        <strain evidence="2 3">NK6</strain>
    </source>
</reference>
<evidence type="ECO:0000313" key="2">
    <source>
        <dbReference type="EMBL" id="BAR58861.1"/>
    </source>
</evidence>
<dbReference type="Gene3D" id="2.10.109.10">
    <property type="entry name" value="Umud Fragment, subunit A"/>
    <property type="match status" value="1"/>
</dbReference>
<dbReference type="EMBL" id="AP014685">
    <property type="protein sequence ID" value="BAR58861.1"/>
    <property type="molecule type" value="Genomic_DNA"/>
</dbReference>
<protein>
    <submittedName>
        <fullName evidence="2">Conjugal transfer protein</fullName>
    </submittedName>
</protein>
<dbReference type="Pfam" id="PF10502">
    <property type="entry name" value="Peptidase_S26"/>
    <property type="match status" value="1"/>
</dbReference>
<dbReference type="Proteomes" id="UP000063308">
    <property type="component" value="Chromosome"/>
</dbReference>
<organism evidence="2 3">
    <name type="scientific">Bradyrhizobium diazoefficiens</name>
    <dbReference type="NCBI Taxonomy" id="1355477"/>
    <lineage>
        <taxon>Bacteria</taxon>
        <taxon>Pseudomonadati</taxon>
        <taxon>Pseudomonadota</taxon>
        <taxon>Alphaproteobacteria</taxon>
        <taxon>Hyphomicrobiales</taxon>
        <taxon>Nitrobacteraceae</taxon>
        <taxon>Bradyrhizobium</taxon>
    </lineage>
</organism>
<dbReference type="GO" id="GO:0006465">
    <property type="term" value="P:signal peptide processing"/>
    <property type="evidence" value="ECO:0007669"/>
    <property type="project" value="InterPro"/>
</dbReference>
<dbReference type="GO" id="GO:0004252">
    <property type="term" value="F:serine-type endopeptidase activity"/>
    <property type="evidence" value="ECO:0007669"/>
    <property type="project" value="InterPro"/>
</dbReference>
<gene>
    <name evidence="2" type="ORF">NK6_5704</name>
</gene>
<dbReference type="SUPFAM" id="SSF51306">
    <property type="entry name" value="LexA/Signal peptidase"/>
    <property type="match status" value="1"/>
</dbReference>
<dbReference type="InterPro" id="IPR036286">
    <property type="entry name" value="LexA/Signal_pep-like_sf"/>
</dbReference>
<dbReference type="MEROPS" id="S26.014"/>
<sequence>MTRFGYLMLTYIAALVAGALALVHPAPRLIWNATASTPRGLYALHSVGELRDLELVAVRLPEPIASFLADDGFLPKGLPLLKRVMALRGQTVCRSGDAITVDAVDVGAAHDDDHLGRPLPRWSGCHTLEPGEVFLMNPTVPDSLDGRYFGALPVTSIVARAVPLWTDEAGDGRFVWRAATH</sequence>
<evidence type="ECO:0000313" key="3">
    <source>
        <dbReference type="Proteomes" id="UP000063308"/>
    </source>
</evidence>
<feature type="domain" description="Peptidase S26" evidence="1">
    <location>
        <begin position="3"/>
        <end position="165"/>
    </location>
</feature>
<dbReference type="InterPro" id="IPR019533">
    <property type="entry name" value="Peptidase_S26"/>
</dbReference>